<dbReference type="GO" id="GO:0006890">
    <property type="term" value="P:retrograde vesicle-mediated transport, Golgi to endoplasmic reticulum"/>
    <property type="evidence" value="ECO:0007669"/>
    <property type="project" value="TreeGrafter"/>
</dbReference>
<dbReference type="Gene3D" id="1.10.3630.10">
    <property type="entry name" value="yeast vps74-n-term truncation variant domain like"/>
    <property type="match status" value="1"/>
</dbReference>
<evidence type="ECO:0000256" key="1">
    <source>
        <dbReference type="ARBA" id="ARBA00004255"/>
    </source>
</evidence>
<evidence type="ECO:0000256" key="4">
    <source>
        <dbReference type="ARBA" id="ARBA00023136"/>
    </source>
</evidence>
<evidence type="ECO:0000313" key="5">
    <source>
        <dbReference type="EMBL" id="RUO55522.1"/>
    </source>
</evidence>
<keyword evidence="2" id="KW-0333">Golgi apparatus</keyword>
<evidence type="ECO:0000256" key="3">
    <source>
        <dbReference type="ARBA" id="ARBA00023121"/>
    </source>
</evidence>
<proteinExistence type="predicted"/>
<dbReference type="GO" id="GO:0012505">
    <property type="term" value="C:endomembrane system"/>
    <property type="evidence" value="ECO:0007669"/>
    <property type="project" value="UniProtKB-ARBA"/>
</dbReference>
<name>A0A432Y3M1_9GAMM</name>
<dbReference type="Pfam" id="PF05719">
    <property type="entry name" value="GPP34"/>
    <property type="match status" value="1"/>
</dbReference>
<keyword evidence="4" id="KW-0472">Membrane</keyword>
<dbReference type="PANTHER" id="PTHR12704">
    <property type="entry name" value="TRANS-GOLGI PROTEIN GMX33"/>
    <property type="match status" value="1"/>
</dbReference>
<dbReference type="OrthoDB" id="6237461at2"/>
<sequence>MEIKLYEGLMLLALNDEKGTNEGHYIEYTGAAAILAELLLSQRIQVNKDNKDKVDVLDDSPTGDPIMDEALDKMANKKKPDTLKNWVMALAQISKLKHKIAEQLVADGIIKADEKKVLWLFTQKIYPEVNPEPEKHLKREMRRLVLDKPLEIHPKIALMVALAKSAYVLDQVFSKEELKKHKQRIEQIAKGEELGTIATDVIDGVQAAVMVATMMPAMMAAVTASTTACTTSTTSC</sequence>
<reference evidence="6" key="1">
    <citation type="journal article" date="2018" name="Front. Microbiol.">
        <title>Genome-Based Analysis Reveals the Taxonomy and Diversity of the Family Idiomarinaceae.</title>
        <authorList>
            <person name="Liu Y."/>
            <person name="Lai Q."/>
            <person name="Shao Z."/>
        </authorList>
    </citation>
    <scope>NUCLEOTIDE SEQUENCE [LARGE SCALE GENOMIC DNA]</scope>
    <source>
        <strain evidence="6">PO-M2</strain>
    </source>
</reference>
<organism evidence="5 6">
    <name type="scientific">Pseudidiomarina homiensis</name>
    <dbReference type="NCBI Taxonomy" id="364198"/>
    <lineage>
        <taxon>Bacteria</taxon>
        <taxon>Pseudomonadati</taxon>
        <taxon>Pseudomonadota</taxon>
        <taxon>Gammaproteobacteria</taxon>
        <taxon>Alteromonadales</taxon>
        <taxon>Idiomarinaceae</taxon>
        <taxon>Pseudidiomarina</taxon>
    </lineage>
</organism>
<dbReference type="Proteomes" id="UP000287649">
    <property type="component" value="Unassembled WGS sequence"/>
</dbReference>
<comment type="subcellular location">
    <subcellularLocation>
        <location evidence="1">Golgi apparatus membrane</location>
        <topology evidence="1">Peripheral membrane protein</topology>
        <orientation evidence="1">Cytoplasmic side</orientation>
    </subcellularLocation>
</comment>
<dbReference type="EMBL" id="PIPX01000001">
    <property type="protein sequence ID" value="RUO55522.1"/>
    <property type="molecule type" value="Genomic_DNA"/>
</dbReference>
<dbReference type="AlphaFoldDB" id="A0A432Y3M1"/>
<gene>
    <name evidence="5" type="ORF">CWI70_01685</name>
</gene>
<dbReference type="GO" id="GO:0005829">
    <property type="term" value="C:cytosol"/>
    <property type="evidence" value="ECO:0007669"/>
    <property type="project" value="TreeGrafter"/>
</dbReference>
<evidence type="ECO:0008006" key="7">
    <source>
        <dbReference type="Google" id="ProtNLM"/>
    </source>
</evidence>
<dbReference type="RefSeq" id="WP_126769974.1">
    <property type="nucleotide sequence ID" value="NZ_PIPX01000001.1"/>
</dbReference>
<dbReference type="GO" id="GO:0007030">
    <property type="term" value="P:Golgi organization"/>
    <property type="evidence" value="ECO:0007669"/>
    <property type="project" value="TreeGrafter"/>
</dbReference>
<evidence type="ECO:0000256" key="2">
    <source>
        <dbReference type="ARBA" id="ARBA00023034"/>
    </source>
</evidence>
<accession>A0A432Y3M1</accession>
<keyword evidence="3" id="KW-0446">Lipid-binding</keyword>
<dbReference type="PANTHER" id="PTHR12704:SF2">
    <property type="entry name" value="GOLGI PHOSPHOPROTEIN 3 HOMOLOG SAURON"/>
    <property type="match status" value="1"/>
</dbReference>
<protein>
    <recommendedName>
        <fullName evidence="7">GPP34 family phosphoprotein</fullName>
    </recommendedName>
</protein>
<keyword evidence="6" id="KW-1185">Reference proteome</keyword>
<comment type="caution">
    <text evidence="5">The sequence shown here is derived from an EMBL/GenBank/DDBJ whole genome shotgun (WGS) entry which is preliminary data.</text>
</comment>
<evidence type="ECO:0000313" key="6">
    <source>
        <dbReference type="Proteomes" id="UP000287649"/>
    </source>
</evidence>
<dbReference type="InterPro" id="IPR008628">
    <property type="entry name" value="GPP34-like"/>
</dbReference>
<dbReference type="GO" id="GO:0048194">
    <property type="term" value="P:Golgi vesicle budding"/>
    <property type="evidence" value="ECO:0007669"/>
    <property type="project" value="TreeGrafter"/>
</dbReference>
<dbReference type="InterPro" id="IPR038261">
    <property type="entry name" value="GPP34-like_sf"/>
</dbReference>
<dbReference type="GO" id="GO:0043001">
    <property type="term" value="P:Golgi to plasma membrane protein transport"/>
    <property type="evidence" value="ECO:0007669"/>
    <property type="project" value="TreeGrafter"/>
</dbReference>
<dbReference type="GO" id="GO:0070273">
    <property type="term" value="F:phosphatidylinositol-4-phosphate binding"/>
    <property type="evidence" value="ECO:0007669"/>
    <property type="project" value="InterPro"/>
</dbReference>